<dbReference type="KEGG" id="tmk:QGN29_11405"/>
<evidence type="ECO:0000259" key="2">
    <source>
        <dbReference type="PROSITE" id="PS51782"/>
    </source>
</evidence>
<evidence type="ECO:0000313" key="3">
    <source>
        <dbReference type="EMBL" id="WND02156.1"/>
    </source>
</evidence>
<dbReference type="InterPro" id="IPR036779">
    <property type="entry name" value="LysM_dom_sf"/>
</dbReference>
<reference evidence="3" key="1">
    <citation type="submission" date="2023-04" db="EMBL/GenBank/DDBJ databases">
        <title>Complete genome sequence of Temperatibacter marinus.</title>
        <authorList>
            <person name="Rong J.-C."/>
            <person name="Yi M.-L."/>
            <person name="Zhao Q."/>
        </authorList>
    </citation>
    <scope>NUCLEOTIDE SEQUENCE</scope>
    <source>
        <strain evidence="3">NBRC 110045</strain>
    </source>
</reference>
<gene>
    <name evidence="3" type="ORF">QGN29_11405</name>
</gene>
<protein>
    <submittedName>
        <fullName evidence="3">LysM peptidoglycan-binding domain-containing protein</fullName>
    </submittedName>
</protein>
<dbReference type="Proteomes" id="UP001268683">
    <property type="component" value="Chromosome"/>
</dbReference>
<dbReference type="PROSITE" id="PS51782">
    <property type="entry name" value="LYSM"/>
    <property type="match status" value="1"/>
</dbReference>
<feature type="region of interest" description="Disordered" evidence="1">
    <location>
        <begin position="30"/>
        <end position="49"/>
    </location>
</feature>
<keyword evidence="4" id="KW-1185">Reference proteome</keyword>
<dbReference type="PANTHER" id="PTHR34700">
    <property type="entry name" value="POTASSIUM BINDING PROTEIN KBP"/>
    <property type="match status" value="1"/>
</dbReference>
<dbReference type="SMART" id="SM00257">
    <property type="entry name" value="LysM"/>
    <property type="match status" value="1"/>
</dbReference>
<dbReference type="Gene3D" id="3.10.350.10">
    <property type="entry name" value="LysM domain"/>
    <property type="match status" value="1"/>
</dbReference>
<evidence type="ECO:0000313" key="4">
    <source>
        <dbReference type="Proteomes" id="UP001268683"/>
    </source>
</evidence>
<dbReference type="PANTHER" id="PTHR34700:SF4">
    <property type="entry name" value="PHAGE-LIKE ELEMENT PBSX PROTEIN XKDP"/>
    <property type="match status" value="1"/>
</dbReference>
<dbReference type="Pfam" id="PF01476">
    <property type="entry name" value="LysM"/>
    <property type="match status" value="1"/>
</dbReference>
<accession>A0AA52EHH4</accession>
<dbReference type="CDD" id="cd00118">
    <property type="entry name" value="LysM"/>
    <property type="match status" value="1"/>
</dbReference>
<feature type="domain" description="LysM" evidence="2">
    <location>
        <begin position="279"/>
        <end position="328"/>
    </location>
</feature>
<sequence length="333" mass="35857">MNSTQKKVALAAGLSLVVVAGYFLFSGDPEQPHSTPNVQKPISAEGPSESAIPAIKKPTFDLVRISQRGTGVVAGNSEAGALVSLYGDGLLLSTVKAEDTGDWVVILQEPLKPGALKFTITSEIPGSAIIKSDDEVLVSVPTREENKFLKDKKSGVLALLSKKDGTGPSKVLQKPGGAVFSEVGDSLSIDTIEYGGGKGFINGQSLPRVEVRVYLDDKFLGNEKANDKGQWSLQISNFNLSMGQHVIRVDQTINEGDVKLRIEQPFETGIPLDPSQAKNGVIVKPGNTLWHIARKLYGSGVQYTMIFQENSEKIANPDLIYPGQIFELPNRNK</sequence>
<dbReference type="AlphaFoldDB" id="A0AA52EHH4"/>
<dbReference type="EMBL" id="CP123872">
    <property type="protein sequence ID" value="WND02156.1"/>
    <property type="molecule type" value="Genomic_DNA"/>
</dbReference>
<proteinExistence type="predicted"/>
<dbReference type="InterPro" id="IPR052196">
    <property type="entry name" value="Bact_Kbp"/>
</dbReference>
<dbReference type="InterPro" id="IPR018392">
    <property type="entry name" value="LysM"/>
</dbReference>
<name>A0AA52EHH4_9PROT</name>
<dbReference type="RefSeq" id="WP_310797991.1">
    <property type="nucleotide sequence ID" value="NZ_CP123872.1"/>
</dbReference>
<evidence type="ECO:0000256" key="1">
    <source>
        <dbReference type="SAM" id="MobiDB-lite"/>
    </source>
</evidence>
<organism evidence="3 4">
    <name type="scientific">Temperatibacter marinus</name>
    <dbReference type="NCBI Taxonomy" id="1456591"/>
    <lineage>
        <taxon>Bacteria</taxon>
        <taxon>Pseudomonadati</taxon>
        <taxon>Pseudomonadota</taxon>
        <taxon>Alphaproteobacteria</taxon>
        <taxon>Kordiimonadales</taxon>
        <taxon>Temperatibacteraceae</taxon>
        <taxon>Temperatibacter</taxon>
    </lineage>
</organism>